<comment type="caution">
    <text evidence="2">The sequence shown here is derived from an EMBL/GenBank/DDBJ whole genome shotgun (WGS) entry which is preliminary data.</text>
</comment>
<reference evidence="2 3" key="1">
    <citation type="submission" date="2021-06" db="EMBL/GenBank/DDBJ databases">
        <authorList>
            <person name="Palmer J.M."/>
        </authorList>
    </citation>
    <scope>NUCLEOTIDE SEQUENCE [LARGE SCALE GENOMIC DNA]</scope>
    <source>
        <strain evidence="2 3">AS_MEX2019</strain>
        <tissue evidence="2">Muscle</tissue>
    </source>
</reference>
<keyword evidence="3" id="KW-1185">Reference proteome</keyword>
<dbReference type="EMBL" id="JAHRIP010031219">
    <property type="protein sequence ID" value="MEQ2292933.1"/>
    <property type="molecule type" value="Genomic_DNA"/>
</dbReference>
<feature type="region of interest" description="Disordered" evidence="1">
    <location>
        <begin position="70"/>
        <end position="100"/>
    </location>
</feature>
<dbReference type="Proteomes" id="UP001469553">
    <property type="component" value="Unassembled WGS sequence"/>
</dbReference>
<gene>
    <name evidence="2" type="ORF">AMECASPLE_027898</name>
</gene>
<organism evidence="2 3">
    <name type="scientific">Ameca splendens</name>
    <dbReference type="NCBI Taxonomy" id="208324"/>
    <lineage>
        <taxon>Eukaryota</taxon>
        <taxon>Metazoa</taxon>
        <taxon>Chordata</taxon>
        <taxon>Craniata</taxon>
        <taxon>Vertebrata</taxon>
        <taxon>Euteleostomi</taxon>
        <taxon>Actinopterygii</taxon>
        <taxon>Neopterygii</taxon>
        <taxon>Teleostei</taxon>
        <taxon>Neoteleostei</taxon>
        <taxon>Acanthomorphata</taxon>
        <taxon>Ovalentaria</taxon>
        <taxon>Atherinomorphae</taxon>
        <taxon>Cyprinodontiformes</taxon>
        <taxon>Goodeidae</taxon>
        <taxon>Ameca</taxon>
    </lineage>
</organism>
<protein>
    <submittedName>
        <fullName evidence="2">Uncharacterized protein</fullName>
    </submittedName>
</protein>
<evidence type="ECO:0000313" key="3">
    <source>
        <dbReference type="Proteomes" id="UP001469553"/>
    </source>
</evidence>
<sequence length="100" mass="11077">MIIGRSIRGRIASTSLPECFAYSGSKFSQRLSLVIDCSQPQKNLDQAPVGSLFLRYSFLACMHPVHPPTIRSAQTTETPGGFSEEVSLDLQTHQPSPWRI</sequence>
<accession>A0ABV0YGH1</accession>
<name>A0ABV0YGH1_9TELE</name>
<proteinExistence type="predicted"/>
<feature type="compositionally biased region" description="Polar residues" evidence="1">
    <location>
        <begin position="89"/>
        <end position="100"/>
    </location>
</feature>
<evidence type="ECO:0000313" key="2">
    <source>
        <dbReference type="EMBL" id="MEQ2292933.1"/>
    </source>
</evidence>
<evidence type="ECO:0000256" key="1">
    <source>
        <dbReference type="SAM" id="MobiDB-lite"/>
    </source>
</evidence>